<dbReference type="STRING" id="570521.SAMN04488508_103129"/>
<dbReference type="Gene3D" id="3.55.50.30">
    <property type="match status" value="1"/>
</dbReference>
<dbReference type="Proteomes" id="UP000184432">
    <property type="component" value="Unassembled WGS sequence"/>
</dbReference>
<evidence type="ECO:0000259" key="2">
    <source>
        <dbReference type="Pfam" id="PF04773"/>
    </source>
</evidence>
<sequence length="305" mass="35239">MSDYKKDNNFLARWLAGEITEEEKKVFEKSKDYLAYKDILNGVERFDQPTFDTIQNLIKQKEYNKTYQEKKTKVISFKPWLYAAAAILLVIVSIRVFNPNQTVVTTEMAQTQTLKLPDNSEVVLNAESSISYEAESFLEKRELTLKGQAYFKVAKGSKFVVKTKNGDIAVLGTQFDVFSRTQKLEVHCFEGKVQVSQQKEQVILTRGKAVKSTPAQKLLLFDIQNQNPSWVNGITHFKEVQLKEVISELERQFDVKIKPGNIDSQRMFTGFFDHQDIKKALQTCFEPMNINYTFTNDNTIELRNK</sequence>
<proteinExistence type="predicted"/>
<dbReference type="GO" id="GO:0016989">
    <property type="term" value="F:sigma factor antagonist activity"/>
    <property type="evidence" value="ECO:0007669"/>
    <property type="project" value="TreeGrafter"/>
</dbReference>
<dbReference type="EMBL" id="FQYP01000003">
    <property type="protein sequence ID" value="SHI78854.1"/>
    <property type="molecule type" value="Genomic_DNA"/>
</dbReference>
<feature type="domain" description="Protein FecR C-terminal" evidence="3">
    <location>
        <begin position="236"/>
        <end position="300"/>
    </location>
</feature>
<gene>
    <name evidence="4" type="ORF">SAMN04488508_103129</name>
</gene>
<dbReference type="Pfam" id="PF16344">
    <property type="entry name" value="FecR_C"/>
    <property type="match status" value="1"/>
</dbReference>
<dbReference type="PIRSF" id="PIRSF018266">
    <property type="entry name" value="FecR"/>
    <property type="match status" value="1"/>
</dbReference>
<dbReference type="InterPro" id="IPR012373">
    <property type="entry name" value="Ferrdict_sens_TM"/>
</dbReference>
<keyword evidence="1" id="KW-1133">Transmembrane helix</keyword>
<protein>
    <submittedName>
        <fullName evidence="4">FecR family protein</fullName>
    </submittedName>
</protein>
<dbReference type="OrthoDB" id="1097347at2"/>
<feature type="transmembrane region" description="Helical" evidence="1">
    <location>
        <begin position="80"/>
        <end position="97"/>
    </location>
</feature>
<dbReference type="AlphaFoldDB" id="A0A1M6E004"/>
<reference evidence="5" key="1">
    <citation type="submission" date="2016-11" db="EMBL/GenBank/DDBJ databases">
        <authorList>
            <person name="Varghese N."/>
            <person name="Submissions S."/>
        </authorList>
    </citation>
    <scope>NUCLEOTIDE SEQUENCE [LARGE SCALE GENOMIC DNA]</scope>
    <source>
        <strain evidence="5">DSM 22623</strain>
    </source>
</reference>
<evidence type="ECO:0000259" key="3">
    <source>
        <dbReference type="Pfam" id="PF16344"/>
    </source>
</evidence>
<dbReference type="InterPro" id="IPR006860">
    <property type="entry name" value="FecR"/>
</dbReference>
<dbReference type="Pfam" id="PF04773">
    <property type="entry name" value="FecR"/>
    <property type="match status" value="1"/>
</dbReference>
<dbReference type="RefSeq" id="WP_073315494.1">
    <property type="nucleotide sequence ID" value="NZ_FQYP01000003.1"/>
</dbReference>
<accession>A0A1M6E004</accession>
<dbReference type="Gene3D" id="2.60.120.1440">
    <property type="match status" value="1"/>
</dbReference>
<keyword evidence="5" id="KW-1185">Reference proteome</keyword>
<keyword evidence="1" id="KW-0472">Membrane</keyword>
<organism evidence="4 5">
    <name type="scientific">Aquimarina spongiae</name>
    <dbReference type="NCBI Taxonomy" id="570521"/>
    <lineage>
        <taxon>Bacteria</taxon>
        <taxon>Pseudomonadati</taxon>
        <taxon>Bacteroidota</taxon>
        <taxon>Flavobacteriia</taxon>
        <taxon>Flavobacteriales</taxon>
        <taxon>Flavobacteriaceae</taxon>
        <taxon>Aquimarina</taxon>
    </lineage>
</organism>
<dbReference type="PANTHER" id="PTHR30273:SF2">
    <property type="entry name" value="PROTEIN FECR"/>
    <property type="match status" value="1"/>
</dbReference>
<evidence type="ECO:0000313" key="4">
    <source>
        <dbReference type="EMBL" id="SHI78854.1"/>
    </source>
</evidence>
<dbReference type="InterPro" id="IPR032508">
    <property type="entry name" value="FecR_C"/>
</dbReference>
<keyword evidence="1" id="KW-0812">Transmembrane</keyword>
<dbReference type="PANTHER" id="PTHR30273">
    <property type="entry name" value="PERIPLASMIC SIGNAL SENSOR AND SIGMA FACTOR ACTIVATOR FECR-RELATED"/>
    <property type="match status" value="1"/>
</dbReference>
<evidence type="ECO:0000313" key="5">
    <source>
        <dbReference type="Proteomes" id="UP000184432"/>
    </source>
</evidence>
<feature type="domain" description="FecR protein" evidence="2">
    <location>
        <begin position="103"/>
        <end position="194"/>
    </location>
</feature>
<evidence type="ECO:0000256" key="1">
    <source>
        <dbReference type="SAM" id="Phobius"/>
    </source>
</evidence>
<name>A0A1M6E004_9FLAO</name>